<comment type="caution">
    <text evidence="2">The sequence shown here is derived from an EMBL/GenBank/DDBJ whole genome shotgun (WGS) entry which is preliminary data.</text>
</comment>
<protein>
    <submittedName>
        <fullName evidence="2">Uncharacterized protein</fullName>
    </submittedName>
</protein>
<accession>A0ABR4BP23</accession>
<gene>
    <name evidence="2" type="ORF">ABVK25_000852</name>
</gene>
<sequence>MLLAEILCFAALAVFAAATDGITLFLPRVVSSCIVPTTGPSDASRDTSMTITYAIMSLNPTSASTMASPVSSSASRATAPYATGLCSLHMTQRQSLADEHSGNGNDGKYGCEIRIFDAKGSGSTIGWQLHMNCSTAKTLTVDSKLSNPLVVTPEAKGDYVQFTLGTESWASTDSGPSQTKCNMGHVMFLLSILGAERTVRCQILALVSRNGL</sequence>
<evidence type="ECO:0000313" key="3">
    <source>
        <dbReference type="Proteomes" id="UP001590951"/>
    </source>
</evidence>
<feature type="signal peptide" evidence="1">
    <location>
        <begin position="1"/>
        <end position="18"/>
    </location>
</feature>
<dbReference type="EMBL" id="JBHFEH010000001">
    <property type="protein sequence ID" value="KAL2059559.1"/>
    <property type="molecule type" value="Genomic_DNA"/>
</dbReference>
<keyword evidence="1" id="KW-0732">Signal</keyword>
<reference evidence="2 3" key="1">
    <citation type="submission" date="2024-09" db="EMBL/GenBank/DDBJ databases">
        <title>Rethinking Asexuality: The Enigmatic Case of Functional Sexual Genes in Lepraria (Stereocaulaceae).</title>
        <authorList>
            <person name="Doellman M."/>
            <person name="Sun Y."/>
            <person name="Barcenas-Pena A."/>
            <person name="Lumbsch H.T."/>
            <person name="Grewe F."/>
        </authorList>
    </citation>
    <scope>NUCLEOTIDE SEQUENCE [LARGE SCALE GENOMIC DNA]</scope>
    <source>
        <strain evidence="2 3">Grewe 0041</strain>
    </source>
</reference>
<dbReference type="Proteomes" id="UP001590951">
    <property type="component" value="Unassembled WGS sequence"/>
</dbReference>
<evidence type="ECO:0000313" key="2">
    <source>
        <dbReference type="EMBL" id="KAL2059559.1"/>
    </source>
</evidence>
<keyword evidence="3" id="KW-1185">Reference proteome</keyword>
<proteinExistence type="predicted"/>
<organism evidence="2 3">
    <name type="scientific">Lepraria finkii</name>
    <dbReference type="NCBI Taxonomy" id="1340010"/>
    <lineage>
        <taxon>Eukaryota</taxon>
        <taxon>Fungi</taxon>
        <taxon>Dikarya</taxon>
        <taxon>Ascomycota</taxon>
        <taxon>Pezizomycotina</taxon>
        <taxon>Lecanoromycetes</taxon>
        <taxon>OSLEUM clade</taxon>
        <taxon>Lecanoromycetidae</taxon>
        <taxon>Lecanorales</taxon>
        <taxon>Lecanorineae</taxon>
        <taxon>Stereocaulaceae</taxon>
        <taxon>Lepraria</taxon>
    </lineage>
</organism>
<name>A0ABR4BP23_9LECA</name>
<feature type="chain" id="PRO_5045241725" evidence="1">
    <location>
        <begin position="19"/>
        <end position="212"/>
    </location>
</feature>
<evidence type="ECO:0000256" key="1">
    <source>
        <dbReference type="SAM" id="SignalP"/>
    </source>
</evidence>